<proteinExistence type="predicted"/>
<evidence type="ECO:0000313" key="2">
    <source>
        <dbReference type="EMBL" id="KGP62851.1"/>
    </source>
</evidence>
<dbReference type="Pfam" id="PF01526">
    <property type="entry name" value="DDE_Tnp_Tn3"/>
    <property type="match status" value="1"/>
</dbReference>
<dbReference type="GO" id="GO:0004803">
    <property type="term" value="F:transposase activity"/>
    <property type="evidence" value="ECO:0007669"/>
    <property type="project" value="InterPro"/>
</dbReference>
<evidence type="ECO:0000259" key="1">
    <source>
        <dbReference type="Pfam" id="PF01526"/>
    </source>
</evidence>
<dbReference type="InterPro" id="IPR002513">
    <property type="entry name" value="Tn3_Tnp_DDE_dom"/>
</dbReference>
<keyword evidence="3" id="KW-1185">Reference proteome</keyword>
<dbReference type="EMBL" id="JNCF01000038">
    <property type="protein sequence ID" value="KGP62851.1"/>
    <property type="molecule type" value="Genomic_DNA"/>
</dbReference>
<organism evidence="2 3">
    <name type="scientific">Legionella norrlandica</name>
    <dbReference type="NCBI Taxonomy" id="1498499"/>
    <lineage>
        <taxon>Bacteria</taxon>
        <taxon>Pseudomonadati</taxon>
        <taxon>Pseudomonadota</taxon>
        <taxon>Gammaproteobacteria</taxon>
        <taxon>Legionellales</taxon>
        <taxon>Legionellaceae</taxon>
        <taxon>Legionella</taxon>
    </lineage>
</organism>
<comment type="caution">
    <text evidence="2">The sequence shown here is derived from an EMBL/GenBank/DDBJ whole genome shotgun (WGS) entry which is preliminary data.</text>
</comment>
<protein>
    <recommendedName>
        <fullName evidence="1">Tn3 transposase DDE domain-containing protein</fullName>
    </recommendedName>
</protein>
<accession>A0A0A2ST18</accession>
<dbReference type="OrthoDB" id="5292689at2"/>
<dbReference type="GO" id="GO:0006313">
    <property type="term" value="P:DNA transposition"/>
    <property type="evidence" value="ECO:0007669"/>
    <property type="project" value="InterPro"/>
</dbReference>
<feature type="domain" description="Tn3 transposase DDE" evidence="1">
    <location>
        <begin position="2"/>
        <end position="79"/>
    </location>
</feature>
<dbReference type="AlphaFoldDB" id="A0A0A2ST18"/>
<name>A0A0A2ST18_9GAMM</name>
<gene>
    <name evidence="2" type="ORF">EP47_14315</name>
</gene>
<reference evidence="2 3" key="1">
    <citation type="submission" date="2014-05" db="EMBL/GenBank/DDBJ databases">
        <authorList>
            <person name="Rizzardi K."/>
            <person name="Winiecka-Krusnell J."/>
            <person name="Ramliden M."/>
            <person name="Alm E."/>
            <person name="Andersson S."/>
            <person name="Byfors S."/>
        </authorList>
    </citation>
    <scope>NUCLEOTIDE SEQUENCE [LARGE SCALE GENOMIC DNA]</scope>
    <source>
        <strain evidence="2 3">LEGN</strain>
    </source>
</reference>
<dbReference type="Proteomes" id="UP000054422">
    <property type="component" value="Unassembled WGS sequence"/>
</dbReference>
<evidence type="ECO:0000313" key="3">
    <source>
        <dbReference type="Proteomes" id="UP000054422"/>
    </source>
</evidence>
<sequence length="101" mass="11914">MTRPVFRGKRGELHQRYREGQEDQLEALGLVLNVLVHWNTIYMDAALDQLKYYIFPVNEEDEVRLSPFAKAHFNMLGRYSFSMPDEVKDSKLRSLRDPNNP</sequence>